<dbReference type="Gene3D" id="1.25.40.390">
    <property type="match status" value="1"/>
</dbReference>
<evidence type="ECO:0000313" key="8">
    <source>
        <dbReference type="EMBL" id="KIA95206.1"/>
    </source>
</evidence>
<evidence type="ECO:0000259" key="6">
    <source>
        <dbReference type="Pfam" id="PF07980"/>
    </source>
</evidence>
<evidence type="ECO:0000256" key="2">
    <source>
        <dbReference type="ARBA" id="ARBA00006275"/>
    </source>
</evidence>
<evidence type="ECO:0000313" key="9">
    <source>
        <dbReference type="Proteomes" id="UP000031246"/>
    </source>
</evidence>
<dbReference type="InterPro" id="IPR011990">
    <property type="entry name" value="TPR-like_helical_dom_sf"/>
</dbReference>
<keyword evidence="5" id="KW-0998">Cell outer membrane</keyword>
<dbReference type="SUPFAM" id="SSF48452">
    <property type="entry name" value="TPR-like"/>
    <property type="match status" value="1"/>
</dbReference>
<feature type="domain" description="SusD-like N-terminal" evidence="7">
    <location>
        <begin position="90"/>
        <end position="216"/>
    </location>
</feature>
<evidence type="ECO:0000259" key="7">
    <source>
        <dbReference type="Pfam" id="PF14322"/>
    </source>
</evidence>
<feature type="domain" description="RagB/SusD" evidence="6">
    <location>
        <begin position="277"/>
        <end position="566"/>
    </location>
</feature>
<comment type="subcellular location">
    <subcellularLocation>
        <location evidence="1">Cell outer membrane</location>
    </subcellularLocation>
</comment>
<evidence type="ECO:0000256" key="3">
    <source>
        <dbReference type="ARBA" id="ARBA00022729"/>
    </source>
</evidence>
<dbReference type="Proteomes" id="UP000031246">
    <property type="component" value="Unassembled WGS sequence"/>
</dbReference>
<sequence>MKKNLFIISILSICMCACKKLDLNPLSSPSTGSFYANQVELELAVNDLYRLDFWTPIKENTGAWEEFFSDNCYYRGGAGSNPVIAGTQSSSDAFSLTFWTNSYKAIARVNAFLENKDRAAANTPAAVITTLEAEMRLIRAYQYSKLITHFGDVPLNLKTLTLEESYQVKKNTKAEIYNFLKTEFDFAAQNLPQSYASSSVKRLTKGAAWALKARTALYMGDWETARDAASNVINLTGAGAYTLNTSYSALFQRSGELSTEIILSIPRDQTQKVSATPDDILSRNAGGFGATMPTRELVDAYECTDGKPINESPLYNPLNPFANRDPRLAATVVPFNTYWLGYNYNPHPDSLQVWSSKLGRKATNNDSRAVAPFASFTGFLFKKGVEQSWSDTHIEDNDAIIVRFAEMLLTYAEAKIELGQIDATVLDAINRVRARGYGVAVTNTGAYPAVTTLDPVQLKKILRRERRVEFAFEGLRYMDLMRWKLAEKALNKPIIALPDPANQNRAKWPFPGITPIDADGIADYSGFGTDVKIQFVRKFDATKQYLWPIPQQEVRLNPNLTQNPNY</sequence>
<keyword evidence="3" id="KW-0732">Signal</keyword>
<reference evidence="8 9" key="1">
    <citation type="submission" date="2014-10" db="EMBL/GenBank/DDBJ databases">
        <title>Pedobacter Kyungheensis.</title>
        <authorList>
            <person name="Anderson B.M."/>
            <person name="Newman J.D."/>
        </authorList>
    </citation>
    <scope>NUCLEOTIDE SEQUENCE [LARGE SCALE GENOMIC DNA]</scope>
    <source>
        <strain evidence="8 9">KACC 16221</strain>
    </source>
</reference>
<dbReference type="InterPro" id="IPR033985">
    <property type="entry name" value="SusD-like_N"/>
</dbReference>
<comment type="caution">
    <text evidence="8">The sequence shown here is derived from an EMBL/GenBank/DDBJ whole genome shotgun (WGS) entry which is preliminary data.</text>
</comment>
<dbReference type="GO" id="GO:0009279">
    <property type="term" value="C:cell outer membrane"/>
    <property type="evidence" value="ECO:0007669"/>
    <property type="project" value="UniProtKB-SubCell"/>
</dbReference>
<dbReference type="Pfam" id="PF07980">
    <property type="entry name" value="SusD_RagB"/>
    <property type="match status" value="1"/>
</dbReference>
<protein>
    <submittedName>
        <fullName evidence="8">Carbohydrate-binding protein SusD</fullName>
    </submittedName>
</protein>
<dbReference type="AlphaFoldDB" id="A0A0C1DC92"/>
<dbReference type="OrthoDB" id="5694214at2"/>
<evidence type="ECO:0000256" key="5">
    <source>
        <dbReference type="ARBA" id="ARBA00023237"/>
    </source>
</evidence>
<dbReference type="EMBL" id="JSYN01000006">
    <property type="protein sequence ID" value="KIA95206.1"/>
    <property type="molecule type" value="Genomic_DNA"/>
</dbReference>
<comment type="similarity">
    <text evidence="2">Belongs to the SusD family.</text>
</comment>
<evidence type="ECO:0000256" key="4">
    <source>
        <dbReference type="ARBA" id="ARBA00023136"/>
    </source>
</evidence>
<evidence type="ECO:0000256" key="1">
    <source>
        <dbReference type="ARBA" id="ARBA00004442"/>
    </source>
</evidence>
<organism evidence="8 9">
    <name type="scientific">Pedobacter kyungheensis</name>
    <dbReference type="NCBI Taxonomy" id="1069985"/>
    <lineage>
        <taxon>Bacteria</taxon>
        <taxon>Pseudomonadati</taxon>
        <taxon>Bacteroidota</taxon>
        <taxon>Sphingobacteriia</taxon>
        <taxon>Sphingobacteriales</taxon>
        <taxon>Sphingobacteriaceae</taxon>
        <taxon>Pedobacter</taxon>
    </lineage>
</organism>
<keyword evidence="4" id="KW-0472">Membrane</keyword>
<dbReference type="Pfam" id="PF14322">
    <property type="entry name" value="SusD-like_3"/>
    <property type="match status" value="1"/>
</dbReference>
<proteinExistence type="inferred from homology"/>
<name>A0A0C1DC92_9SPHI</name>
<dbReference type="InterPro" id="IPR012944">
    <property type="entry name" value="SusD_RagB_dom"/>
</dbReference>
<dbReference type="RefSeq" id="WP_039473792.1">
    <property type="nucleotide sequence ID" value="NZ_JSYN01000006.1"/>
</dbReference>
<gene>
    <name evidence="8" type="ORF">OC25_07800</name>
</gene>
<accession>A0A0C1DC92</accession>
<keyword evidence="9" id="KW-1185">Reference proteome</keyword>